<reference evidence="3" key="1">
    <citation type="submission" date="2018-05" db="EMBL/GenBank/DDBJ databases">
        <authorList>
            <person name="Lanie J.A."/>
            <person name="Ng W.-L."/>
            <person name="Kazmierczak K.M."/>
            <person name="Andrzejewski T.M."/>
            <person name="Davidsen T.M."/>
            <person name="Wayne K.J."/>
            <person name="Tettelin H."/>
            <person name="Glass J.I."/>
            <person name="Rusch D."/>
            <person name="Podicherti R."/>
            <person name="Tsui H.-C.T."/>
            <person name="Winkler M.E."/>
        </authorList>
    </citation>
    <scope>NUCLEOTIDE SEQUENCE</scope>
</reference>
<dbReference type="SUPFAM" id="SSF142338">
    <property type="entry name" value="CofD-like"/>
    <property type="match status" value="1"/>
</dbReference>
<organism evidence="3">
    <name type="scientific">marine metagenome</name>
    <dbReference type="NCBI Taxonomy" id="408172"/>
    <lineage>
        <taxon>unclassified sequences</taxon>
        <taxon>metagenomes</taxon>
        <taxon>ecological metagenomes</taxon>
    </lineage>
</organism>
<evidence type="ECO:0008006" key="4">
    <source>
        <dbReference type="Google" id="ProtNLM"/>
    </source>
</evidence>
<dbReference type="PANTHER" id="PTHR43007:SF1">
    <property type="entry name" value="2-PHOSPHO-L-LACTATE TRANSFERASE"/>
    <property type="match status" value="1"/>
</dbReference>
<dbReference type="CDD" id="cd07186">
    <property type="entry name" value="CofD_like"/>
    <property type="match status" value="1"/>
</dbReference>
<sequence length="320" mass="35359">MEEFRPNHIALCGGVGGAKLALGLTAYLDSNQLMVVGNVGDDFEHWGFQISPDLDTLLYTLSGVSNQELGWGRDGETWAVLEEVSRLGGDAWFRLGDRDLAVHIERSARLDRGDTLSKITQDLCKAFGLDYCILPPTDDSVRTIVETNMGFMEFQEYFVRNQCEPAVTGLRYEGAEKARLLPDIHSALLNPDLQSVIISPSNPFLSIAPILAIPEFQHQLANCRAPRVAVSPMMGAKAFKGPTAKIMRELGYEMSSFTVASYYSPNLIDGIIIDTTDSDLAPRIEKLGIQTYVTDTLMNSFSEKKRLAAEVIQFAESLQK</sequence>
<dbReference type="InterPro" id="IPR038136">
    <property type="entry name" value="CofD-like_dom_sf"/>
</dbReference>
<dbReference type="PANTHER" id="PTHR43007">
    <property type="entry name" value="2-PHOSPHO-L-LACTATE TRANSFERASE"/>
    <property type="match status" value="1"/>
</dbReference>
<dbReference type="GO" id="GO:0000287">
    <property type="term" value="F:magnesium ion binding"/>
    <property type="evidence" value="ECO:0007669"/>
    <property type="project" value="InterPro"/>
</dbReference>
<dbReference type="NCBIfam" id="TIGR01819">
    <property type="entry name" value="F420_cofD"/>
    <property type="match status" value="1"/>
</dbReference>
<name>A0A381ZG08_9ZZZZ</name>
<dbReference type="Pfam" id="PF01933">
    <property type="entry name" value="CofD"/>
    <property type="match status" value="1"/>
</dbReference>
<dbReference type="InterPro" id="IPR010115">
    <property type="entry name" value="FbiA/CofD"/>
</dbReference>
<proteinExistence type="inferred from homology"/>
<protein>
    <recommendedName>
        <fullName evidence="4">2-phospho-L-lactate transferase</fullName>
    </recommendedName>
</protein>
<gene>
    <name evidence="3" type="ORF">METZ01_LOCUS140775</name>
</gene>
<dbReference type="EMBL" id="UINC01021095">
    <property type="protein sequence ID" value="SVA87921.1"/>
    <property type="molecule type" value="Genomic_DNA"/>
</dbReference>
<dbReference type="GO" id="GO:0043743">
    <property type="term" value="F:LPPG:FO 2-phospho-L-lactate transferase activity"/>
    <property type="evidence" value="ECO:0007669"/>
    <property type="project" value="InterPro"/>
</dbReference>
<keyword evidence="2" id="KW-0460">Magnesium</keyword>
<dbReference type="Gene3D" id="3.40.50.10680">
    <property type="entry name" value="CofD-like domains"/>
    <property type="match status" value="1"/>
</dbReference>
<dbReference type="Gene3D" id="1.10.8.240">
    <property type="entry name" value="CofD-like domain"/>
    <property type="match status" value="1"/>
</dbReference>
<evidence type="ECO:0000313" key="3">
    <source>
        <dbReference type="EMBL" id="SVA87921.1"/>
    </source>
</evidence>
<evidence type="ECO:0000256" key="1">
    <source>
        <dbReference type="ARBA" id="ARBA00022679"/>
    </source>
</evidence>
<dbReference type="InterPro" id="IPR002882">
    <property type="entry name" value="CofD"/>
</dbReference>
<dbReference type="HAMAP" id="MF_01257">
    <property type="entry name" value="CofD"/>
    <property type="match status" value="1"/>
</dbReference>
<dbReference type="AlphaFoldDB" id="A0A381ZG08"/>
<keyword evidence="1" id="KW-0808">Transferase</keyword>
<accession>A0A381ZG08</accession>
<evidence type="ECO:0000256" key="2">
    <source>
        <dbReference type="ARBA" id="ARBA00022842"/>
    </source>
</evidence>